<dbReference type="Proteomes" id="UP000199611">
    <property type="component" value="Unassembled WGS sequence"/>
</dbReference>
<reference evidence="2 3" key="1">
    <citation type="submission" date="2016-10" db="EMBL/GenBank/DDBJ databases">
        <authorList>
            <person name="de Groot N.N."/>
        </authorList>
    </citation>
    <scope>NUCLEOTIDE SEQUENCE [LARGE SCALE GENOMIC DNA]</scope>
    <source>
        <strain evidence="2 3">DSM 9990</strain>
    </source>
</reference>
<evidence type="ECO:0000313" key="2">
    <source>
        <dbReference type="EMBL" id="SFM65797.1"/>
    </source>
</evidence>
<gene>
    <name evidence="2" type="ORF">SAMN05660836_01059</name>
</gene>
<dbReference type="GO" id="GO:0035438">
    <property type="term" value="F:cyclic-di-GMP binding"/>
    <property type="evidence" value="ECO:0007669"/>
    <property type="project" value="InterPro"/>
</dbReference>
<keyword evidence="3" id="KW-1185">Reference proteome</keyword>
<name>A0A1I4SN16_9BACT</name>
<evidence type="ECO:0000313" key="3">
    <source>
        <dbReference type="Proteomes" id="UP000199611"/>
    </source>
</evidence>
<evidence type="ECO:0000259" key="1">
    <source>
        <dbReference type="Pfam" id="PF07238"/>
    </source>
</evidence>
<feature type="domain" description="PilZ" evidence="1">
    <location>
        <begin position="5"/>
        <end position="101"/>
    </location>
</feature>
<dbReference type="InterPro" id="IPR009875">
    <property type="entry name" value="PilZ_domain"/>
</dbReference>
<proteinExistence type="predicted"/>
<organism evidence="2 3">
    <name type="scientific">Thermodesulforhabdus norvegica</name>
    <dbReference type="NCBI Taxonomy" id="39841"/>
    <lineage>
        <taxon>Bacteria</taxon>
        <taxon>Pseudomonadati</taxon>
        <taxon>Thermodesulfobacteriota</taxon>
        <taxon>Syntrophobacteria</taxon>
        <taxon>Syntrophobacterales</taxon>
        <taxon>Thermodesulforhabdaceae</taxon>
        <taxon>Thermodesulforhabdus</taxon>
    </lineage>
</organism>
<dbReference type="OrthoDB" id="5381600at2"/>
<dbReference type="STRING" id="39841.SAMN05660836_01059"/>
<protein>
    <submittedName>
        <fullName evidence="2">PilZ domain-containing protein</fullName>
    </submittedName>
</protein>
<dbReference type="AlphaFoldDB" id="A0A1I4SN16"/>
<dbReference type="RefSeq" id="WP_093394013.1">
    <property type="nucleotide sequence ID" value="NZ_FOUU01000002.1"/>
</dbReference>
<accession>A0A1I4SN16</accession>
<dbReference type="EMBL" id="FOUU01000002">
    <property type="protein sequence ID" value="SFM65797.1"/>
    <property type="molecule type" value="Genomic_DNA"/>
</dbReference>
<dbReference type="Gene3D" id="2.40.10.220">
    <property type="entry name" value="predicted glycosyltransferase like domains"/>
    <property type="match status" value="1"/>
</dbReference>
<dbReference type="Pfam" id="PF07238">
    <property type="entry name" value="PilZ"/>
    <property type="match status" value="1"/>
</dbReference>
<sequence length="114" mass="12340">MAQPKPVQVLMYIGDDIFVGTSNNFGPEGILIQMSDPPMLGTPVKLKLQFPDLPNAIEAAGEVVWTNPYGTGDAYVPKGCAVKFKGLPSDVASALNNLSFQYHQSGDPLKFYYS</sequence>